<comment type="caution">
    <text evidence="1">The sequence shown here is derived from an EMBL/GenBank/DDBJ whole genome shotgun (WGS) entry which is preliminary data.</text>
</comment>
<dbReference type="Proteomes" id="UP000287352">
    <property type="component" value="Unassembled WGS sequence"/>
</dbReference>
<sequence>MQFKVLTDAQIEQFIECGYVHLEEAFSHQQALRAQDFLWQRLSELGINKELPSTWQEPMVHLKETYANDIFNACATPRFFDAIEDLVGPGRYTYAYDTTRDWGWWPVNFSQGADKPWVVPTRGWHWDGMFFRHFIHSAGQGLLVLCLFSDVGPHSGGTVVAEGSHKLVTRFLQNYPEGIELNEAIKLFGESHPWIAQLTGKTDTELADRNEFFLNYQQYDDVRLRVVDTTGKAGDIYLCHPFLFHAASQNHSGIPRFMCNRSTPLLESMQFQRDDNAYSPLELSIKEALHTTAR</sequence>
<evidence type="ECO:0000313" key="2">
    <source>
        <dbReference type="Proteomes" id="UP000287352"/>
    </source>
</evidence>
<evidence type="ECO:0000313" key="1">
    <source>
        <dbReference type="EMBL" id="GCE16071.1"/>
    </source>
</evidence>
<gene>
    <name evidence="1" type="ORF">KTT_59300</name>
</gene>
<evidence type="ECO:0008006" key="3">
    <source>
        <dbReference type="Google" id="ProtNLM"/>
    </source>
</evidence>
<dbReference type="GO" id="GO:0016706">
    <property type="term" value="F:2-oxoglutarate-dependent dioxygenase activity"/>
    <property type="evidence" value="ECO:0007669"/>
    <property type="project" value="UniProtKB-ARBA"/>
</dbReference>
<name>A0A402AAV5_9CHLR</name>
<organism evidence="1 2">
    <name type="scientific">Tengunoibacter tsumagoiensis</name>
    <dbReference type="NCBI Taxonomy" id="2014871"/>
    <lineage>
        <taxon>Bacteria</taxon>
        <taxon>Bacillati</taxon>
        <taxon>Chloroflexota</taxon>
        <taxon>Ktedonobacteria</taxon>
        <taxon>Ktedonobacterales</taxon>
        <taxon>Dictyobacteraceae</taxon>
        <taxon>Tengunoibacter</taxon>
    </lineage>
</organism>
<dbReference type="Pfam" id="PF05721">
    <property type="entry name" value="PhyH"/>
    <property type="match status" value="1"/>
</dbReference>
<accession>A0A402AAV5</accession>
<dbReference type="SUPFAM" id="SSF51197">
    <property type="entry name" value="Clavaminate synthase-like"/>
    <property type="match status" value="1"/>
</dbReference>
<reference evidence="2" key="1">
    <citation type="submission" date="2018-12" db="EMBL/GenBank/DDBJ databases">
        <title>Tengunoibacter tsumagoiensis gen. nov., sp. nov., Dictyobacter kobayashii sp. nov., D. alpinus sp. nov., and D. joshuensis sp. nov. and description of Dictyobacteraceae fam. nov. within the order Ktedonobacterales isolated from Tengu-no-mugimeshi.</title>
        <authorList>
            <person name="Wang C.M."/>
            <person name="Zheng Y."/>
            <person name="Sakai Y."/>
            <person name="Toyoda A."/>
            <person name="Minakuchi Y."/>
            <person name="Abe K."/>
            <person name="Yokota A."/>
            <person name="Yabe S."/>
        </authorList>
    </citation>
    <scope>NUCLEOTIDE SEQUENCE [LARGE SCALE GENOMIC DNA]</scope>
    <source>
        <strain evidence="2">Uno3</strain>
    </source>
</reference>
<dbReference type="InterPro" id="IPR008775">
    <property type="entry name" value="Phytyl_CoA_dOase-like"/>
</dbReference>
<dbReference type="EMBL" id="BIFR01000002">
    <property type="protein sequence ID" value="GCE16071.1"/>
    <property type="molecule type" value="Genomic_DNA"/>
</dbReference>
<proteinExistence type="predicted"/>
<dbReference type="RefSeq" id="WP_126583456.1">
    <property type="nucleotide sequence ID" value="NZ_BIFR01000002.1"/>
</dbReference>
<keyword evidence="2" id="KW-1185">Reference proteome</keyword>
<dbReference type="AlphaFoldDB" id="A0A402AAV5"/>
<dbReference type="Gene3D" id="2.60.120.620">
    <property type="entry name" value="q2cbj1_9rhob like domain"/>
    <property type="match status" value="1"/>
</dbReference>
<dbReference type="OrthoDB" id="9798771at2"/>
<protein>
    <recommendedName>
        <fullName evidence="3">Phytanoyl-CoA dioxygenase</fullName>
    </recommendedName>
</protein>